<dbReference type="InterPro" id="IPR013525">
    <property type="entry name" value="ABC2_TM"/>
</dbReference>
<evidence type="ECO:0000256" key="2">
    <source>
        <dbReference type="ARBA" id="ARBA00022692"/>
    </source>
</evidence>
<feature type="domain" description="ABC-2 type transporter transmembrane" evidence="6">
    <location>
        <begin position="453"/>
        <end position="649"/>
    </location>
</feature>
<dbReference type="InterPro" id="IPR051328">
    <property type="entry name" value="T7SS_ABC-Transporter"/>
</dbReference>
<feature type="transmembrane region" description="Helical" evidence="5">
    <location>
        <begin position="630"/>
        <end position="652"/>
    </location>
</feature>
<feature type="transmembrane region" description="Helical" evidence="5">
    <location>
        <begin position="572"/>
        <end position="593"/>
    </location>
</feature>
<sequence length="669" mass="70309">MMLAGLSLGTDIKRYARGTMPRIALVTIVALPLLYGAMYLWAFWNPFGEVNKVPVALVNEDTGTQLQGKQLRAGDEVARGLLDSGELDLTEVSADQAAAGLADGRFYFTITVPEDFSAAIASSGSDNPHKAQVRFAFNDANNYLGSIIGQNAAREVINEVNAKVSAQTVDTVLTGVAEAGAGLRQAADGAGQLAAGLDAADDGAGQLASGARLLADNLKVARDGAAQLAAGTGELSSSVRTATDPLLSTLDLVGDLQVDPQIVAEAAGHLSAAARSVTDRIAALNVDYAQAAAVVDSVVGGLRTNPDPAVRHLGETLARVHTVLVARGIDPATDEGLIRLRDGATRLENDLADPASQVRTVLTKVFDGGLKADLVRLRDGVSELDSGARQLSSGLGQLTDGGERLAAGADQLASGTTQLRGGAHELSTRLREGGEEVPSWTPAQRIKVATTLSTPVALDEQTDNRAVTFGTGFAPFFLPLALFIGALIIWMLLTPLQARPVVYGLNALRVVLVSYWPAVLLALCQVLVMYTVVHFGVGLHPKYPIPTIAFLGLVAAAFLAMIQALNAVFGVAIGRVITLAFLMLQLVSAGGIYPVETTARPFQIIHPFDPMTYAVNGLRQLTVGGIDHRLWVAITVLSGILLVSLAASAWAARRNRQYTIERLHPPVEV</sequence>
<dbReference type="InterPro" id="IPR023908">
    <property type="entry name" value="xxxLxxG_rpt"/>
</dbReference>
<keyword evidence="3 5" id="KW-1133">Transmembrane helix</keyword>
<comment type="caution">
    <text evidence="7">The sequence shown here is derived from an EMBL/GenBank/DDBJ whole genome shotgun (WGS) entry which is preliminary data.</text>
</comment>
<dbReference type="InterPro" id="IPR017501">
    <property type="entry name" value="Phage_infect_YhgE_C"/>
</dbReference>
<keyword evidence="2 5" id="KW-0812">Transmembrane</keyword>
<accession>A0A1E3RDE1</accession>
<feature type="transmembrane region" description="Helical" evidence="5">
    <location>
        <begin position="514"/>
        <end position="537"/>
    </location>
</feature>
<dbReference type="PANTHER" id="PTHR43077">
    <property type="entry name" value="TRANSPORT PERMEASE YVFS-RELATED"/>
    <property type="match status" value="1"/>
</dbReference>
<dbReference type="NCBIfam" id="TIGR03061">
    <property type="entry name" value="pip_yhgE_Nterm"/>
    <property type="match status" value="1"/>
</dbReference>
<dbReference type="GO" id="GO:0140359">
    <property type="term" value="F:ABC-type transporter activity"/>
    <property type="evidence" value="ECO:0007669"/>
    <property type="project" value="InterPro"/>
</dbReference>
<name>A0A1E3RDE1_MYCFV</name>
<dbReference type="PANTHER" id="PTHR43077:SF5">
    <property type="entry name" value="PHAGE INFECTION PROTEIN"/>
    <property type="match status" value="1"/>
</dbReference>
<gene>
    <name evidence="7" type="ORF">BHQ18_22460</name>
</gene>
<evidence type="ECO:0000256" key="3">
    <source>
        <dbReference type="ARBA" id="ARBA00022989"/>
    </source>
</evidence>
<keyword evidence="8" id="KW-1185">Reference proteome</keyword>
<evidence type="ECO:0000313" key="8">
    <source>
        <dbReference type="Proteomes" id="UP000094053"/>
    </source>
</evidence>
<reference evidence="8" key="1">
    <citation type="submission" date="2016-09" db="EMBL/GenBank/DDBJ databases">
        <authorList>
            <person name="Greninger A.L."/>
            <person name="Jerome K.R."/>
            <person name="Mcnair B."/>
            <person name="Wallis C."/>
            <person name="Fang F."/>
        </authorList>
    </citation>
    <scope>NUCLEOTIDE SEQUENCE [LARGE SCALE GENOMIC DNA]</scope>
    <source>
        <strain evidence="8">M6</strain>
    </source>
</reference>
<dbReference type="Proteomes" id="UP000094053">
    <property type="component" value="Unassembled WGS sequence"/>
</dbReference>
<dbReference type="EMBL" id="MIHA01000019">
    <property type="protein sequence ID" value="ODQ87841.1"/>
    <property type="molecule type" value="Genomic_DNA"/>
</dbReference>
<dbReference type="STRING" id="1776.BHQ18_22460"/>
<evidence type="ECO:0000256" key="4">
    <source>
        <dbReference type="ARBA" id="ARBA00023136"/>
    </source>
</evidence>
<feature type="transmembrane region" description="Helical" evidence="5">
    <location>
        <begin position="23"/>
        <end position="44"/>
    </location>
</feature>
<dbReference type="Pfam" id="PF12698">
    <property type="entry name" value="ABC2_membrane_3"/>
    <property type="match status" value="2"/>
</dbReference>
<organism evidence="7 8">
    <name type="scientific">Mycolicibacterium flavescens</name>
    <name type="common">Mycobacterium flavescens</name>
    <dbReference type="NCBI Taxonomy" id="1776"/>
    <lineage>
        <taxon>Bacteria</taxon>
        <taxon>Bacillati</taxon>
        <taxon>Actinomycetota</taxon>
        <taxon>Actinomycetes</taxon>
        <taxon>Mycobacteriales</taxon>
        <taxon>Mycobacteriaceae</taxon>
        <taxon>Mycolicibacterium</taxon>
    </lineage>
</organism>
<feature type="transmembrane region" description="Helical" evidence="5">
    <location>
        <begin position="473"/>
        <end position="493"/>
    </location>
</feature>
<keyword evidence="4 5" id="KW-0472">Membrane</keyword>
<dbReference type="InterPro" id="IPR017500">
    <property type="entry name" value="Phage_infect_YhgE_N"/>
</dbReference>
<evidence type="ECO:0000313" key="7">
    <source>
        <dbReference type="EMBL" id="ODQ87841.1"/>
    </source>
</evidence>
<evidence type="ECO:0000256" key="5">
    <source>
        <dbReference type="SAM" id="Phobius"/>
    </source>
</evidence>
<evidence type="ECO:0000259" key="6">
    <source>
        <dbReference type="Pfam" id="PF12698"/>
    </source>
</evidence>
<feature type="transmembrane region" description="Helical" evidence="5">
    <location>
        <begin position="543"/>
        <end position="565"/>
    </location>
</feature>
<dbReference type="Gene3D" id="3.40.1710.10">
    <property type="entry name" value="abc type-2 transporter like domain"/>
    <property type="match status" value="1"/>
</dbReference>
<evidence type="ECO:0000256" key="1">
    <source>
        <dbReference type="ARBA" id="ARBA00004141"/>
    </source>
</evidence>
<dbReference type="NCBIfam" id="TIGR03062">
    <property type="entry name" value="pip_yhgE_Cterm"/>
    <property type="match status" value="1"/>
</dbReference>
<protein>
    <recommendedName>
        <fullName evidence="6">ABC-2 type transporter transmembrane domain-containing protein</fullName>
    </recommendedName>
</protein>
<dbReference type="AlphaFoldDB" id="A0A1E3RDE1"/>
<proteinExistence type="predicted"/>
<dbReference type="GO" id="GO:0016020">
    <property type="term" value="C:membrane"/>
    <property type="evidence" value="ECO:0007669"/>
    <property type="project" value="UniProtKB-SubCell"/>
</dbReference>
<dbReference type="NCBIfam" id="TIGR03057">
    <property type="entry name" value="xxxLxxG_by_4"/>
    <property type="match status" value="2"/>
</dbReference>
<feature type="domain" description="ABC-2 type transporter transmembrane" evidence="6">
    <location>
        <begin position="25"/>
        <end position="174"/>
    </location>
</feature>
<comment type="subcellular location">
    <subcellularLocation>
        <location evidence="1">Membrane</location>
        <topology evidence="1">Multi-pass membrane protein</topology>
    </subcellularLocation>
</comment>